<evidence type="ECO:0000256" key="8">
    <source>
        <dbReference type="NCBIfam" id="TIGR02209"/>
    </source>
</evidence>
<keyword evidence="5 7" id="KW-0472">Membrane</keyword>
<comment type="similarity">
    <text evidence="7">Belongs to the FtsL family.</text>
</comment>
<gene>
    <name evidence="7" type="primary">ftsL</name>
    <name evidence="11" type="ORF">JG30_09700</name>
</gene>
<protein>
    <recommendedName>
        <fullName evidence="7 8">Cell division protein FtsL</fullName>
    </recommendedName>
</protein>
<evidence type="ECO:0000256" key="4">
    <source>
        <dbReference type="ARBA" id="ARBA00022989"/>
    </source>
</evidence>
<accession>A0A0F4LWK9</accession>
<dbReference type="HOGENOM" id="CLU_1989813_0_0_9"/>
<dbReference type="GO" id="GO:0043093">
    <property type="term" value="P:FtsZ-dependent cytokinesis"/>
    <property type="evidence" value="ECO:0007669"/>
    <property type="project" value="UniProtKB-UniRule"/>
</dbReference>
<evidence type="ECO:0000256" key="5">
    <source>
        <dbReference type="ARBA" id="ARBA00023136"/>
    </source>
</evidence>
<evidence type="ECO:0000256" key="7">
    <source>
        <dbReference type="HAMAP-Rule" id="MF_00910"/>
    </source>
</evidence>
<proteinExistence type="inferred from homology"/>
<evidence type="ECO:0000313" key="12">
    <source>
        <dbReference type="Proteomes" id="UP000033558"/>
    </source>
</evidence>
<evidence type="ECO:0000256" key="1">
    <source>
        <dbReference type="ARBA" id="ARBA00022475"/>
    </source>
</evidence>
<dbReference type="AlphaFoldDB" id="A0A0F4LWK9"/>
<comment type="subcellular location">
    <subcellularLocation>
        <location evidence="7">Cell membrane</location>
        <topology evidence="7">Single-pass type II membrane protein</topology>
    </subcellularLocation>
    <text evidence="7">Localizes to the division septum where it forms a ring structure.</text>
</comment>
<dbReference type="EMBL" id="JXJQ01000008">
    <property type="protein sequence ID" value="KJY61916.1"/>
    <property type="molecule type" value="Genomic_DNA"/>
</dbReference>
<name>A0A0F4LWK9_9LACO</name>
<dbReference type="GO" id="GO:0005886">
    <property type="term" value="C:plasma membrane"/>
    <property type="evidence" value="ECO:0007669"/>
    <property type="project" value="UniProtKB-SubCell"/>
</dbReference>
<comment type="caution">
    <text evidence="11">The sequence shown here is derived from an EMBL/GenBank/DDBJ whole genome shotgun (WGS) entry which is preliminary data.</text>
</comment>
<feature type="compositionally biased region" description="Polar residues" evidence="10">
    <location>
        <begin position="11"/>
        <end position="23"/>
    </location>
</feature>
<keyword evidence="2 7" id="KW-0132">Cell division</keyword>
<dbReference type="InterPro" id="IPR011922">
    <property type="entry name" value="Cell_div_FtsL"/>
</dbReference>
<keyword evidence="12" id="KW-1185">Reference proteome</keyword>
<dbReference type="PATRIC" id="fig|1218492.5.peg.1111"/>
<organism evidence="11 12">
    <name type="scientific">Bombilactobacillus mellifer</name>
    <dbReference type="NCBI Taxonomy" id="1218492"/>
    <lineage>
        <taxon>Bacteria</taxon>
        <taxon>Bacillati</taxon>
        <taxon>Bacillota</taxon>
        <taxon>Bacilli</taxon>
        <taxon>Lactobacillales</taxon>
        <taxon>Lactobacillaceae</taxon>
        <taxon>Bombilactobacillus</taxon>
    </lineage>
</organism>
<dbReference type="Pfam" id="PF04977">
    <property type="entry name" value="DivIC"/>
    <property type="match status" value="1"/>
</dbReference>
<evidence type="ECO:0000256" key="6">
    <source>
        <dbReference type="ARBA" id="ARBA00023306"/>
    </source>
</evidence>
<dbReference type="GO" id="GO:0032153">
    <property type="term" value="C:cell division site"/>
    <property type="evidence" value="ECO:0007669"/>
    <property type="project" value="UniProtKB-UniRule"/>
</dbReference>
<keyword evidence="3 7" id="KW-0812">Transmembrane</keyword>
<keyword evidence="9" id="KW-0175">Coiled coil</keyword>
<evidence type="ECO:0000256" key="9">
    <source>
        <dbReference type="SAM" id="Coils"/>
    </source>
</evidence>
<feature type="region of interest" description="Disordered" evidence="10">
    <location>
        <begin position="1"/>
        <end position="23"/>
    </location>
</feature>
<dbReference type="RefSeq" id="WP_046316667.1">
    <property type="nucleotide sequence ID" value="NZ_JAMBJK010000001.1"/>
</dbReference>
<dbReference type="InterPro" id="IPR007060">
    <property type="entry name" value="FtsL/DivIC"/>
</dbReference>
<dbReference type="HAMAP" id="MF_00910">
    <property type="entry name" value="FtsL"/>
    <property type="match status" value="1"/>
</dbReference>
<reference evidence="11 12" key="1">
    <citation type="submission" date="2015-01" db="EMBL/GenBank/DDBJ databases">
        <title>Comparative genomics of the lactic acid bacteria isolated from the honey bee gut.</title>
        <authorList>
            <person name="Ellegaard K.M."/>
            <person name="Tamarit D."/>
            <person name="Javelind E."/>
            <person name="Olofsson T."/>
            <person name="Andersson S.G."/>
            <person name="Vasquez A."/>
        </authorList>
    </citation>
    <scope>NUCLEOTIDE SEQUENCE [LARGE SCALE GENOMIC DNA]</scope>
    <source>
        <strain evidence="11 12">Bin4</strain>
    </source>
</reference>
<dbReference type="Proteomes" id="UP000033558">
    <property type="component" value="Unassembled WGS sequence"/>
</dbReference>
<dbReference type="OrthoDB" id="2325224at2"/>
<keyword evidence="1 7" id="KW-1003">Cell membrane</keyword>
<evidence type="ECO:0000256" key="3">
    <source>
        <dbReference type="ARBA" id="ARBA00022692"/>
    </source>
</evidence>
<keyword evidence="4 7" id="KW-1133">Transmembrane helix</keyword>
<feature type="transmembrane region" description="Helical" evidence="7">
    <location>
        <begin position="44"/>
        <end position="63"/>
    </location>
</feature>
<keyword evidence="6 7" id="KW-0131">Cell cycle</keyword>
<dbReference type="NCBIfam" id="TIGR02209">
    <property type="entry name" value="ftsL_broad"/>
    <property type="match status" value="1"/>
</dbReference>
<evidence type="ECO:0000256" key="2">
    <source>
        <dbReference type="ARBA" id="ARBA00022618"/>
    </source>
</evidence>
<evidence type="ECO:0000313" key="11">
    <source>
        <dbReference type="EMBL" id="KJY61916.1"/>
    </source>
</evidence>
<dbReference type="STRING" id="1218492.JG30_09700"/>
<sequence length="125" mass="14118">MAQTAARKTENVTQPKVQPQQDNSLQRVIAVENQAVPFSKTEKILVVMIGVLTFVCTLALIGLRTDNAQQQRQVQDLSAKMETVQNQNSNLRQEISELNNSSRLLRIAEQHHLSLKNENVRNISK</sequence>
<comment type="function">
    <text evidence="7">Essential cell division protein.</text>
</comment>
<evidence type="ECO:0000256" key="10">
    <source>
        <dbReference type="SAM" id="MobiDB-lite"/>
    </source>
</evidence>
<feature type="coiled-coil region" evidence="9">
    <location>
        <begin position="60"/>
        <end position="101"/>
    </location>
</feature>